<protein>
    <submittedName>
        <fullName evidence="1">Uncharacterized protein</fullName>
    </submittedName>
</protein>
<name>A0ACC2NDH9_9HYME</name>
<dbReference type="EMBL" id="CM056743">
    <property type="protein sequence ID" value="KAJ8669188.1"/>
    <property type="molecule type" value="Genomic_DNA"/>
</dbReference>
<organism evidence="1 2">
    <name type="scientific">Eretmocerus hayati</name>
    <dbReference type="NCBI Taxonomy" id="131215"/>
    <lineage>
        <taxon>Eukaryota</taxon>
        <taxon>Metazoa</taxon>
        <taxon>Ecdysozoa</taxon>
        <taxon>Arthropoda</taxon>
        <taxon>Hexapoda</taxon>
        <taxon>Insecta</taxon>
        <taxon>Pterygota</taxon>
        <taxon>Neoptera</taxon>
        <taxon>Endopterygota</taxon>
        <taxon>Hymenoptera</taxon>
        <taxon>Apocrita</taxon>
        <taxon>Proctotrupomorpha</taxon>
        <taxon>Chalcidoidea</taxon>
        <taxon>Aphelinidae</taxon>
        <taxon>Aphelininae</taxon>
        <taxon>Eretmocerus</taxon>
    </lineage>
</organism>
<comment type="caution">
    <text evidence="1">The sequence shown here is derived from an EMBL/GenBank/DDBJ whole genome shotgun (WGS) entry which is preliminary data.</text>
</comment>
<reference evidence="1" key="1">
    <citation type="submission" date="2023-04" db="EMBL/GenBank/DDBJ databases">
        <title>A chromosome-level genome assembly of the parasitoid wasp Eretmocerus hayati.</title>
        <authorList>
            <person name="Zhong Y."/>
            <person name="Liu S."/>
            <person name="Liu Y."/>
        </authorList>
    </citation>
    <scope>NUCLEOTIDE SEQUENCE</scope>
    <source>
        <strain evidence="1">ZJU_SS_LIU_2023</strain>
    </source>
</reference>
<evidence type="ECO:0000313" key="2">
    <source>
        <dbReference type="Proteomes" id="UP001239111"/>
    </source>
</evidence>
<gene>
    <name evidence="1" type="ORF">QAD02_000447</name>
</gene>
<proteinExistence type="predicted"/>
<accession>A0ACC2NDH9</accession>
<evidence type="ECO:0000313" key="1">
    <source>
        <dbReference type="EMBL" id="KAJ8669188.1"/>
    </source>
</evidence>
<dbReference type="Proteomes" id="UP001239111">
    <property type="component" value="Chromosome 3"/>
</dbReference>
<keyword evidence="2" id="KW-1185">Reference proteome</keyword>
<sequence length="186" mass="21235">MSKRKKSMDANSRSTKHRRQKDIQNRVFSDSEDDEEGGYEPGKISDSDSESNSWPTNKKFKLVSRQMWIRQDTISSSDDLTDDREAESTSSTSDAESNRSEEESSGDEDEYFDCISDEDPNESETSHSESSDESGSDENETDEDPFEQEADKPLSRCSVESDRECFSYYERLHKIQGHWSAPSGYS</sequence>